<dbReference type="Proteomes" id="UP000031643">
    <property type="component" value="Chromosome"/>
</dbReference>
<dbReference type="InterPro" id="IPR020846">
    <property type="entry name" value="MFS_dom"/>
</dbReference>
<feature type="transmembrane region" description="Helical" evidence="4">
    <location>
        <begin position="215"/>
        <end position="235"/>
    </location>
</feature>
<feature type="transmembrane region" description="Helical" evidence="4">
    <location>
        <begin position="255"/>
        <end position="275"/>
    </location>
</feature>
<dbReference type="InterPro" id="IPR011701">
    <property type="entry name" value="MFS"/>
</dbReference>
<keyword evidence="2 4" id="KW-1133">Transmembrane helix</keyword>
<gene>
    <name evidence="6" type="ORF">GL4_0066</name>
</gene>
<feature type="transmembrane region" description="Helical" evidence="4">
    <location>
        <begin position="345"/>
        <end position="367"/>
    </location>
</feature>
<organism evidence="6 7">
    <name type="scientific">Methyloceanibacter caenitepidi</name>
    <dbReference type="NCBI Taxonomy" id="1384459"/>
    <lineage>
        <taxon>Bacteria</taxon>
        <taxon>Pseudomonadati</taxon>
        <taxon>Pseudomonadota</taxon>
        <taxon>Alphaproteobacteria</taxon>
        <taxon>Hyphomicrobiales</taxon>
        <taxon>Hyphomicrobiaceae</taxon>
        <taxon>Methyloceanibacter</taxon>
    </lineage>
</organism>
<dbReference type="KEGG" id="mcg:GL4_0066"/>
<dbReference type="EMBL" id="AP014648">
    <property type="protein sequence ID" value="BAQ15537.1"/>
    <property type="molecule type" value="Genomic_DNA"/>
</dbReference>
<name>A0A0A8JYW8_9HYPH</name>
<dbReference type="RefSeq" id="WP_045363302.1">
    <property type="nucleotide sequence ID" value="NZ_AP014648.1"/>
</dbReference>
<evidence type="ECO:0000256" key="2">
    <source>
        <dbReference type="ARBA" id="ARBA00022989"/>
    </source>
</evidence>
<sequence>MRATTTTRKALPPTVWALGFTSLFMDVSSELIHGLLPLFLVVNLGASAAVLGLVEGIAEAAAQIVKVFSGWLSDTLRRRKALAVAGYGLAAVTKPLFPLASTVALVAFARLVDRIGKGIRGAPRDALVADVTPPAQRGAAFGLRQSLDTVGATLGPLLAIGLMALFNDDIRTVLWFAVIPAVISVAILLIFVRDPGPQHLSADGAKRVPIKLRDLGGLGGFYWFVVGAGAVFTLARFSEAFLVIRAYGAGLPLALAPAVIAVMSIVFAVTAYPVGRLQDKFGARPPLLAGLTALIAADLLLAFGSGLVTVFLAIGLWGLHLGLTQGVLSALVAHAAPAKLRGTAFGVFGLTVGVATLAASLVAGILWDAVSPEATFLTGAGFAGAALVAFLALRPVEQA</sequence>
<dbReference type="SUPFAM" id="SSF103473">
    <property type="entry name" value="MFS general substrate transporter"/>
    <property type="match status" value="1"/>
</dbReference>
<evidence type="ECO:0000256" key="1">
    <source>
        <dbReference type="ARBA" id="ARBA00022692"/>
    </source>
</evidence>
<evidence type="ECO:0000256" key="4">
    <source>
        <dbReference type="SAM" id="Phobius"/>
    </source>
</evidence>
<feature type="transmembrane region" description="Helical" evidence="4">
    <location>
        <begin position="373"/>
        <end position="393"/>
    </location>
</feature>
<feature type="transmembrane region" description="Helical" evidence="4">
    <location>
        <begin position="310"/>
        <end position="333"/>
    </location>
</feature>
<keyword evidence="1 4" id="KW-0812">Transmembrane</keyword>
<feature type="domain" description="Major facilitator superfamily (MFS) profile" evidence="5">
    <location>
        <begin position="14"/>
        <end position="398"/>
    </location>
</feature>
<keyword evidence="7" id="KW-1185">Reference proteome</keyword>
<dbReference type="PANTHER" id="PTHR23518:SF2">
    <property type="entry name" value="MAJOR FACILITATOR SUPERFAMILY TRANSPORTER"/>
    <property type="match status" value="1"/>
</dbReference>
<dbReference type="HOGENOM" id="CLU_040020_1_0_5"/>
<evidence type="ECO:0000313" key="7">
    <source>
        <dbReference type="Proteomes" id="UP000031643"/>
    </source>
</evidence>
<reference evidence="6 7" key="1">
    <citation type="submission" date="2014-09" db="EMBL/GenBank/DDBJ databases">
        <title>Genome sequencing of Methyloceanibacter caenitepidi Gela4.</title>
        <authorList>
            <person name="Takeuchi M."/>
            <person name="Susumu S."/>
            <person name="Kamagata Y."/>
            <person name="Oshima K."/>
            <person name="Hattori M."/>
            <person name="Iwasaki W."/>
        </authorList>
    </citation>
    <scope>NUCLEOTIDE SEQUENCE [LARGE SCALE GENOMIC DNA]</scope>
    <source>
        <strain evidence="6 7">Gela4</strain>
    </source>
</reference>
<evidence type="ECO:0000256" key="3">
    <source>
        <dbReference type="ARBA" id="ARBA00023136"/>
    </source>
</evidence>
<keyword evidence="3 4" id="KW-0472">Membrane</keyword>
<dbReference type="Gene3D" id="1.20.1250.20">
    <property type="entry name" value="MFS general substrate transporter like domains"/>
    <property type="match status" value="2"/>
</dbReference>
<feature type="transmembrane region" description="Helical" evidence="4">
    <location>
        <begin position="172"/>
        <end position="192"/>
    </location>
</feature>
<evidence type="ECO:0000313" key="6">
    <source>
        <dbReference type="EMBL" id="BAQ15537.1"/>
    </source>
</evidence>
<dbReference type="InterPro" id="IPR036259">
    <property type="entry name" value="MFS_trans_sf"/>
</dbReference>
<proteinExistence type="predicted"/>
<feature type="transmembrane region" description="Helical" evidence="4">
    <location>
        <begin position="147"/>
        <end position="166"/>
    </location>
</feature>
<dbReference type="GO" id="GO:0022857">
    <property type="term" value="F:transmembrane transporter activity"/>
    <property type="evidence" value="ECO:0007669"/>
    <property type="project" value="InterPro"/>
</dbReference>
<protein>
    <submittedName>
        <fullName evidence="6">Permeases of the major facilitator superfamily</fullName>
    </submittedName>
</protein>
<dbReference type="PROSITE" id="PS50850">
    <property type="entry name" value="MFS"/>
    <property type="match status" value="1"/>
</dbReference>
<dbReference type="PANTHER" id="PTHR23518">
    <property type="entry name" value="C-METHYLTRANSFERASE"/>
    <property type="match status" value="1"/>
</dbReference>
<evidence type="ECO:0000259" key="5">
    <source>
        <dbReference type="PROSITE" id="PS50850"/>
    </source>
</evidence>
<accession>A0A0A8JYW8</accession>
<dbReference type="AlphaFoldDB" id="A0A0A8JYW8"/>
<dbReference type="CDD" id="cd17370">
    <property type="entry name" value="MFS_MJ1317_like"/>
    <property type="match status" value="1"/>
</dbReference>
<dbReference type="STRING" id="1384459.GL4_0066"/>
<dbReference type="Pfam" id="PF07690">
    <property type="entry name" value="MFS_1"/>
    <property type="match status" value="1"/>
</dbReference>